<dbReference type="EMBL" id="JARK01000227">
    <property type="protein sequence ID" value="EYC40131.1"/>
    <property type="molecule type" value="Genomic_DNA"/>
</dbReference>
<accession>A0A016WKL9</accession>
<evidence type="ECO:0000313" key="1">
    <source>
        <dbReference type="EMBL" id="EYC40131.1"/>
    </source>
</evidence>
<gene>
    <name evidence="1" type="primary">Acey_s0627.g810</name>
    <name evidence="1" type="ORF">Y032_0627g810</name>
</gene>
<name>A0A016WKL9_9BILA</name>
<evidence type="ECO:0000313" key="2">
    <source>
        <dbReference type="Proteomes" id="UP000024635"/>
    </source>
</evidence>
<reference evidence="2" key="1">
    <citation type="journal article" date="2015" name="Nat. Genet.">
        <title>The genome and transcriptome of the zoonotic hookworm Ancylostoma ceylanicum identify infection-specific gene families.</title>
        <authorList>
            <person name="Schwarz E.M."/>
            <person name="Hu Y."/>
            <person name="Antoshechkin I."/>
            <person name="Miller M.M."/>
            <person name="Sternberg P.W."/>
            <person name="Aroian R.V."/>
        </authorList>
    </citation>
    <scope>NUCLEOTIDE SEQUENCE</scope>
    <source>
        <strain evidence="2">HY135</strain>
    </source>
</reference>
<organism evidence="1 2">
    <name type="scientific">Ancylostoma ceylanicum</name>
    <dbReference type="NCBI Taxonomy" id="53326"/>
    <lineage>
        <taxon>Eukaryota</taxon>
        <taxon>Metazoa</taxon>
        <taxon>Ecdysozoa</taxon>
        <taxon>Nematoda</taxon>
        <taxon>Chromadorea</taxon>
        <taxon>Rhabditida</taxon>
        <taxon>Rhabditina</taxon>
        <taxon>Rhabditomorpha</taxon>
        <taxon>Strongyloidea</taxon>
        <taxon>Ancylostomatidae</taxon>
        <taxon>Ancylostomatinae</taxon>
        <taxon>Ancylostoma</taxon>
    </lineage>
</organism>
<protein>
    <submittedName>
        <fullName evidence="1">Uncharacterized protein</fullName>
    </submittedName>
</protein>
<dbReference type="AlphaFoldDB" id="A0A016WKL9"/>
<comment type="caution">
    <text evidence="1">The sequence shown here is derived from an EMBL/GenBank/DDBJ whole genome shotgun (WGS) entry which is preliminary data.</text>
</comment>
<dbReference type="Proteomes" id="UP000024635">
    <property type="component" value="Unassembled WGS sequence"/>
</dbReference>
<keyword evidence="2" id="KW-1185">Reference proteome</keyword>
<sequence>MGGGGTTYSQVVSRVPCPRQRLCWYWGRQREAGSIVGQVPTALPAPMPAEPLPRTGHSRNGTIVCLGKSPGFRLLGEGELNLEYRFQPLLIR</sequence>
<proteinExistence type="predicted"/>